<feature type="compositionally biased region" description="Polar residues" evidence="1">
    <location>
        <begin position="24"/>
        <end position="43"/>
    </location>
</feature>
<dbReference type="EMBL" id="OB667097">
    <property type="protein sequence ID" value="CAD7233851.1"/>
    <property type="molecule type" value="Genomic_DNA"/>
</dbReference>
<protein>
    <submittedName>
        <fullName evidence="2">Uncharacterized protein</fullName>
    </submittedName>
</protein>
<name>A0A7R8ZQZ2_9CRUS</name>
<gene>
    <name evidence="2" type="ORF">CTOB1V02_LOCUS11670</name>
</gene>
<dbReference type="AlphaFoldDB" id="A0A7R8ZQZ2"/>
<organism evidence="2">
    <name type="scientific">Cyprideis torosa</name>
    <dbReference type="NCBI Taxonomy" id="163714"/>
    <lineage>
        <taxon>Eukaryota</taxon>
        <taxon>Metazoa</taxon>
        <taxon>Ecdysozoa</taxon>
        <taxon>Arthropoda</taxon>
        <taxon>Crustacea</taxon>
        <taxon>Oligostraca</taxon>
        <taxon>Ostracoda</taxon>
        <taxon>Podocopa</taxon>
        <taxon>Podocopida</taxon>
        <taxon>Cytherocopina</taxon>
        <taxon>Cytheroidea</taxon>
        <taxon>Cytherideidae</taxon>
        <taxon>Cyprideis</taxon>
    </lineage>
</organism>
<evidence type="ECO:0000256" key="1">
    <source>
        <dbReference type="SAM" id="MobiDB-lite"/>
    </source>
</evidence>
<reference evidence="2" key="1">
    <citation type="submission" date="2020-11" db="EMBL/GenBank/DDBJ databases">
        <authorList>
            <person name="Tran Van P."/>
        </authorList>
    </citation>
    <scope>NUCLEOTIDE SEQUENCE</scope>
</reference>
<feature type="region of interest" description="Disordered" evidence="1">
    <location>
        <begin position="20"/>
        <end position="52"/>
    </location>
</feature>
<accession>A0A7R8ZQZ2</accession>
<proteinExistence type="predicted"/>
<evidence type="ECO:0000313" key="2">
    <source>
        <dbReference type="EMBL" id="CAD7233851.1"/>
    </source>
</evidence>
<sequence length="176" mass="18881">MESKAEKLAAAKKKLKEFKMMKQHQGSEAVSSSSENVQATNIPFSEGHPGSAVPSGNTVIIPAGQNQNYSRDMSSMFGATHPSMFGDAHQTNASIAPVTSQSVYHVVDLQDSSEVFQPDERPNPTGIISSASTVGSLASSAVNTIASYFGEVGGRFQEKTLQNLNEQSYMMMQNED</sequence>